<gene>
    <name evidence="2" type="ORF">PRZ48_006421</name>
</gene>
<comment type="caution">
    <text evidence="2">The sequence shown here is derived from an EMBL/GenBank/DDBJ whole genome shotgun (WGS) entry which is preliminary data.</text>
</comment>
<proteinExistence type="predicted"/>
<feature type="chain" id="PRO_5045870365" evidence="1">
    <location>
        <begin position="23"/>
        <end position="369"/>
    </location>
</feature>
<evidence type="ECO:0000313" key="3">
    <source>
        <dbReference type="Proteomes" id="UP001305779"/>
    </source>
</evidence>
<evidence type="ECO:0000313" key="2">
    <source>
        <dbReference type="EMBL" id="KAK4502994.1"/>
    </source>
</evidence>
<reference evidence="2 3" key="1">
    <citation type="journal article" date="2023" name="G3 (Bethesda)">
        <title>A chromosome-level genome assembly of Zasmidium syzygii isolated from banana leaves.</title>
        <authorList>
            <person name="van Westerhoven A.C."/>
            <person name="Mehrabi R."/>
            <person name="Talebi R."/>
            <person name="Steentjes M.B.F."/>
            <person name="Corcolon B."/>
            <person name="Chong P.A."/>
            <person name="Kema G.H.J."/>
            <person name="Seidl M.F."/>
        </authorList>
    </citation>
    <scope>NUCLEOTIDE SEQUENCE [LARGE SCALE GENOMIC DNA]</scope>
    <source>
        <strain evidence="2 3">P124</strain>
    </source>
</reference>
<dbReference type="EMBL" id="JAXOVC010000004">
    <property type="protein sequence ID" value="KAK4502994.1"/>
    <property type="molecule type" value="Genomic_DNA"/>
</dbReference>
<sequence length="369" mass="42253">MRRLRPYLFLVTTVWRLGLANSQNVSTDTSPLSYESPWNEHLSKRIFPFPNENTPGAYAQWMATEATKATTHRLRDANDPDFEDYPVDIGSTSAVHVFGREVLTASVTGLSGCTSVIVVSKRGVYISHLFEVPSFKAEKDDQGRVITEESFDKDVKHDLIKGGTSKDPHTGKLLMTGLAGLRSLGLPFHEKTADGDENPVWIFIVTPRNYRRTFEDHGPPRPMQQPNDLEYSDKVEWIYRTMVDLFPAKKGCKIIQYERRLPQELDDPNDPRRAAYGKILFQYDPYAKDVTVSERRDENGRPCKVQAAEIRLWFMESPNPAKANWAAELDQRTFGKQTVFPRRWLWGRGQKKKDVCDMTGKIFEEVGFD</sequence>
<keyword evidence="3" id="KW-1185">Reference proteome</keyword>
<feature type="signal peptide" evidence="1">
    <location>
        <begin position="1"/>
        <end position="22"/>
    </location>
</feature>
<accession>A0ABR0ENP9</accession>
<keyword evidence="1" id="KW-0732">Signal</keyword>
<evidence type="ECO:0000256" key="1">
    <source>
        <dbReference type="SAM" id="SignalP"/>
    </source>
</evidence>
<dbReference type="Proteomes" id="UP001305779">
    <property type="component" value="Unassembled WGS sequence"/>
</dbReference>
<protein>
    <submittedName>
        <fullName evidence="2">Uncharacterized protein</fullName>
    </submittedName>
</protein>
<organism evidence="2 3">
    <name type="scientific">Zasmidium cellare</name>
    <name type="common">Wine cellar mold</name>
    <name type="synonym">Racodium cellare</name>
    <dbReference type="NCBI Taxonomy" id="395010"/>
    <lineage>
        <taxon>Eukaryota</taxon>
        <taxon>Fungi</taxon>
        <taxon>Dikarya</taxon>
        <taxon>Ascomycota</taxon>
        <taxon>Pezizomycotina</taxon>
        <taxon>Dothideomycetes</taxon>
        <taxon>Dothideomycetidae</taxon>
        <taxon>Mycosphaerellales</taxon>
        <taxon>Mycosphaerellaceae</taxon>
        <taxon>Zasmidium</taxon>
    </lineage>
</organism>
<name>A0ABR0ENP9_ZASCE</name>